<protein>
    <submittedName>
        <fullName evidence="1">Uncharacterized protein</fullName>
    </submittedName>
</protein>
<sequence>MGLMNGRKQTQLGWSLFLCLMVSVLGCSKPKLDLAEITDSRIDKAHESLRKVDALTFFENGGLYIDFPDDPPFDRPYIVPLLTTLTEEFHFEWSVFTLHEDPQQALELVAKIPPGTDRKAVQLRLAELQEEFPGDILQEWGDDYFSLDFNNAEESEYFRVPENS</sequence>
<accession>A0A5C5VZR8</accession>
<evidence type="ECO:0000313" key="2">
    <source>
        <dbReference type="Proteomes" id="UP000317243"/>
    </source>
</evidence>
<dbReference type="EMBL" id="SIHI01000036">
    <property type="protein sequence ID" value="TWT42992.1"/>
    <property type="molecule type" value="Genomic_DNA"/>
</dbReference>
<comment type="caution">
    <text evidence="1">The sequence shown here is derived from an EMBL/GenBank/DDBJ whole genome shotgun (WGS) entry which is preliminary data.</text>
</comment>
<evidence type="ECO:0000313" key="1">
    <source>
        <dbReference type="EMBL" id="TWT42992.1"/>
    </source>
</evidence>
<dbReference type="OrthoDB" id="299778at2"/>
<reference evidence="1 2" key="1">
    <citation type="submission" date="2019-02" db="EMBL/GenBank/DDBJ databases">
        <title>Deep-cultivation of Planctomycetes and their phenomic and genomic characterization uncovers novel biology.</title>
        <authorList>
            <person name="Wiegand S."/>
            <person name="Jogler M."/>
            <person name="Boedeker C."/>
            <person name="Pinto D."/>
            <person name="Vollmers J."/>
            <person name="Rivas-Marin E."/>
            <person name="Kohn T."/>
            <person name="Peeters S.H."/>
            <person name="Heuer A."/>
            <person name="Rast P."/>
            <person name="Oberbeckmann S."/>
            <person name="Bunk B."/>
            <person name="Jeske O."/>
            <person name="Meyerdierks A."/>
            <person name="Storesund J.E."/>
            <person name="Kallscheuer N."/>
            <person name="Luecker S."/>
            <person name="Lage O.M."/>
            <person name="Pohl T."/>
            <person name="Merkel B.J."/>
            <person name="Hornburger P."/>
            <person name="Mueller R.-W."/>
            <person name="Bruemmer F."/>
            <person name="Labrenz M."/>
            <person name="Spormann A.M."/>
            <person name="Op Den Camp H."/>
            <person name="Overmann J."/>
            <person name="Amann R."/>
            <person name="Jetten M.S.M."/>
            <person name="Mascher T."/>
            <person name="Medema M.H."/>
            <person name="Devos D.P."/>
            <person name="Kaster A.-K."/>
            <person name="Ovreas L."/>
            <person name="Rohde M."/>
            <person name="Galperin M.Y."/>
            <person name="Jogler C."/>
        </authorList>
    </citation>
    <scope>NUCLEOTIDE SEQUENCE [LARGE SCALE GENOMIC DNA]</scope>
    <source>
        <strain evidence="1 2">KOR42</strain>
    </source>
</reference>
<dbReference type="AlphaFoldDB" id="A0A5C5VZR8"/>
<gene>
    <name evidence="1" type="ORF">KOR42_45920</name>
</gene>
<organism evidence="1 2">
    <name type="scientific">Thalassoglobus neptunius</name>
    <dbReference type="NCBI Taxonomy" id="1938619"/>
    <lineage>
        <taxon>Bacteria</taxon>
        <taxon>Pseudomonadati</taxon>
        <taxon>Planctomycetota</taxon>
        <taxon>Planctomycetia</taxon>
        <taxon>Planctomycetales</taxon>
        <taxon>Planctomycetaceae</taxon>
        <taxon>Thalassoglobus</taxon>
    </lineage>
</organism>
<keyword evidence="2" id="KW-1185">Reference proteome</keyword>
<dbReference type="PROSITE" id="PS51257">
    <property type="entry name" value="PROKAR_LIPOPROTEIN"/>
    <property type="match status" value="1"/>
</dbReference>
<proteinExistence type="predicted"/>
<name>A0A5C5VZR8_9PLAN</name>
<dbReference type="Proteomes" id="UP000317243">
    <property type="component" value="Unassembled WGS sequence"/>
</dbReference>